<evidence type="ECO:0000313" key="1">
    <source>
        <dbReference type="EMBL" id="UOO89540.1"/>
    </source>
</evidence>
<evidence type="ECO:0000313" key="2">
    <source>
        <dbReference type="Proteomes" id="UP000832011"/>
    </source>
</evidence>
<proteinExistence type="predicted"/>
<reference evidence="1 2" key="1">
    <citation type="journal article" date="2022" name="Res Sq">
        <title>Evolution of multicellular longitudinally dividing oral cavity symbionts (Neisseriaceae).</title>
        <authorList>
            <person name="Nyongesa S."/>
            <person name="Weber P."/>
            <person name="Bernet E."/>
            <person name="Pullido F."/>
            <person name="Nieckarz M."/>
            <person name="Delaby M."/>
            <person name="Nieves C."/>
            <person name="Viehboeck T."/>
            <person name="Krause N."/>
            <person name="Rivera-Millot A."/>
            <person name="Nakamura A."/>
            <person name="Vischer N."/>
            <person name="VanNieuwenhze M."/>
            <person name="Brun Y."/>
            <person name="Cava F."/>
            <person name="Bulgheresi S."/>
            <person name="Veyrier F."/>
        </authorList>
    </citation>
    <scope>NUCLEOTIDE SEQUENCE [LARGE SCALE GENOMIC DNA]</scope>
    <source>
        <strain evidence="1 2">SN4</strain>
    </source>
</reference>
<accession>A0ABY4E2D7</accession>
<dbReference type="Proteomes" id="UP000832011">
    <property type="component" value="Chromosome"/>
</dbReference>
<dbReference type="EMBL" id="CP091511">
    <property type="protein sequence ID" value="UOO89540.1"/>
    <property type="molecule type" value="Genomic_DNA"/>
</dbReference>
<organism evidence="1 2">
    <name type="scientific">Vitreoscilla massiliensis</name>
    <dbReference type="NCBI Taxonomy" id="1689272"/>
    <lineage>
        <taxon>Bacteria</taxon>
        <taxon>Pseudomonadati</taxon>
        <taxon>Pseudomonadota</taxon>
        <taxon>Betaproteobacteria</taxon>
        <taxon>Neisseriales</taxon>
        <taxon>Neisseriaceae</taxon>
        <taxon>Vitreoscilla</taxon>
    </lineage>
</organism>
<gene>
    <name evidence="1" type="ORF">LVJ82_00730</name>
</gene>
<dbReference type="RefSeq" id="WP_147645445.1">
    <property type="nucleotide sequence ID" value="NZ_CABKVG010000010.1"/>
</dbReference>
<sequence length="112" mass="12544">MAIAKNESEKSIFETDFDTFKNQSSTQGSAYNLEAMMERYSAGEMLTDGMFHIAGEYKGVTIHEFKAGRLRIYCAKAPNGGLIVLSHTEMKKNSKNTKAKFSSSKNCFGYIY</sequence>
<name>A0ABY4E2D7_9NEIS</name>
<keyword evidence="2" id="KW-1185">Reference proteome</keyword>
<protein>
    <submittedName>
        <fullName evidence="1">Uncharacterized protein</fullName>
    </submittedName>
</protein>